<dbReference type="AlphaFoldDB" id="A0A4C2ACW8"/>
<organism evidence="1 2">
    <name type="scientific">Eumeta variegata</name>
    <name type="common">Bagworm moth</name>
    <name type="synonym">Eumeta japonica</name>
    <dbReference type="NCBI Taxonomy" id="151549"/>
    <lineage>
        <taxon>Eukaryota</taxon>
        <taxon>Metazoa</taxon>
        <taxon>Ecdysozoa</taxon>
        <taxon>Arthropoda</taxon>
        <taxon>Hexapoda</taxon>
        <taxon>Insecta</taxon>
        <taxon>Pterygota</taxon>
        <taxon>Neoptera</taxon>
        <taxon>Endopterygota</taxon>
        <taxon>Lepidoptera</taxon>
        <taxon>Glossata</taxon>
        <taxon>Ditrysia</taxon>
        <taxon>Tineoidea</taxon>
        <taxon>Psychidae</taxon>
        <taxon>Oiketicinae</taxon>
        <taxon>Eumeta</taxon>
    </lineage>
</organism>
<accession>A0A4C2ACW8</accession>
<keyword evidence="2" id="KW-1185">Reference proteome</keyword>
<gene>
    <name evidence="1" type="ORF">EVAR_46748_1</name>
</gene>
<proteinExistence type="predicted"/>
<dbReference type="EMBL" id="BGZK01002862">
    <property type="protein sequence ID" value="GBP97049.1"/>
    <property type="molecule type" value="Genomic_DNA"/>
</dbReference>
<name>A0A4C2ACW8_EUMVA</name>
<evidence type="ECO:0000313" key="1">
    <source>
        <dbReference type="EMBL" id="GBP97049.1"/>
    </source>
</evidence>
<reference evidence="1 2" key="1">
    <citation type="journal article" date="2019" name="Commun. Biol.">
        <title>The bagworm genome reveals a unique fibroin gene that provides high tensile strength.</title>
        <authorList>
            <person name="Kono N."/>
            <person name="Nakamura H."/>
            <person name="Ohtoshi R."/>
            <person name="Tomita M."/>
            <person name="Numata K."/>
            <person name="Arakawa K."/>
        </authorList>
    </citation>
    <scope>NUCLEOTIDE SEQUENCE [LARGE SCALE GENOMIC DNA]</scope>
</reference>
<protein>
    <submittedName>
        <fullName evidence="1">Uncharacterized protein</fullName>
    </submittedName>
</protein>
<sequence>MFGVRSLGDRRRYLLHLRRSDMTLADVSAFVFRSDRPVRLEPSAGQTDSGNGRSVEDALRSESLRMAATNERLRLLIATDLANGDFAFPFFPPFHGRTWFESGRTTTTTE</sequence>
<evidence type="ECO:0000313" key="2">
    <source>
        <dbReference type="Proteomes" id="UP000299102"/>
    </source>
</evidence>
<comment type="caution">
    <text evidence="1">The sequence shown here is derived from an EMBL/GenBank/DDBJ whole genome shotgun (WGS) entry which is preliminary data.</text>
</comment>
<dbReference type="Proteomes" id="UP000299102">
    <property type="component" value="Unassembled WGS sequence"/>
</dbReference>